<organism evidence="1 2">
    <name type="scientific">Salegentibacter salegens</name>
    <dbReference type="NCBI Taxonomy" id="143223"/>
    <lineage>
        <taxon>Bacteria</taxon>
        <taxon>Pseudomonadati</taxon>
        <taxon>Bacteroidota</taxon>
        <taxon>Flavobacteriia</taxon>
        <taxon>Flavobacteriales</taxon>
        <taxon>Flavobacteriaceae</taxon>
        <taxon>Salegentibacter</taxon>
    </lineage>
</organism>
<dbReference type="STRING" id="143223.SAMN05878281_2151"/>
<reference evidence="2" key="1">
    <citation type="submission" date="2016-11" db="EMBL/GenBank/DDBJ databases">
        <authorList>
            <person name="Varghese N."/>
            <person name="Submissions S."/>
        </authorList>
    </citation>
    <scope>NUCLEOTIDE SEQUENCE [LARGE SCALE GENOMIC DNA]</scope>
    <source>
        <strain evidence="2">ACAM 48</strain>
    </source>
</reference>
<dbReference type="EMBL" id="LT670848">
    <property type="protein sequence ID" value="SHM83072.1"/>
    <property type="molecule type" value="Genomic_DNA"/>
</dbReference>
<dbReference type="Proteomes" id="UP000190235">
    <property type="component" value="Chromosome I"/>
</dbReference>
<accession>A0A1M7LYZ8</accession>
<gene>
    <name evidence="1" type="ORF">SAMN05878281_2151</name>
</gene>
<evidence type="ECO:0000313" key="2">
    <source>
        <dbReference type="Proteomes" id="UP000190235"/>
    </source>
</evidence>
<dbReference type="OrthoDB" id="964950at2"/>
<proteinExistence type="predicted"/>
<protein>
    <submittedName>
        <fullName evidence="1">Uncharacterized protein</fullName>
    </submittedName>
</protein>
<dbReference type="RefSeq" id="WP_079735222.1">
    <property type="nucleotide sequence ID" value="NZ_LT670848.1"/>
</dbReference>
<evidence type="ECO:0000313" key="1">
    <source>
        <dbReference type="EMBL" id="SHM83072.1"/>
    </source>
</evidence>
<dbReference type="AlphaFoldDB" id="A0A1M7LYZ8"/>
<keyword evidence="2" id="KW-1185">Reference proteome</keyword>
<sequence length="71" mass="8220">METFQIDILNPKAKKLLKDLADLNLIKIKPSQKTDFSTLLTKLRSKSTEKLSLEDITKEVEALRRSRYESP</sequence>
<name>A0A1M7LYZ8_9FLAO</name>